<dbReference type="PANTHER" id="PTHR37544">
    <property type="entry name" value="SPRAY-RELATED"/>
    <property type="match status" value="1"/>
</dbReference>
<protein>
    <submittedName>
        <fullName evidence="2">Uncharacterized protein</fullName>
    </submittedName>
</protein>
<dbReference type="InterPro" id="IPR021840">
    <property type="entry name" value="DUF3433"/>
</dbReference>
<keyword evidence="3" id="KW-1185">Reference proteome</keyword>
<evidence type="ECO:0000256" key="1">
    <source>
        <dbReference type="SAM" id="Phobius"/>
    </source>
</evidence>
<feature type="transmembrane region" description="Helical" evidence="1">
    <location>
        <begin position="53"/>
        <end position="72"/>
    </location>
</feature>
<keyword evidence="1" id="KW-0472">Membrane</keyword>
<feature type="transmembrane region" description="Helical" evidence="1">
    <location>
        <begin position="432"/>
        <end position="453"/>
    </location>
</feature>
<dbReference type="OrthoDB" id="3248909at2759"/>
<feature type="transmembrane region" description="Helical" evidence="1">
    <location>
        <begin position="1170"/>
        <end position="1192"/>
    </location>
</feature>
<sequence>MLVEDVQRTEPFARMAKPEGASAISTLLQAPGSWWTNLRHGFGQKKTGTPRSWTLVCSVLAYIIGFLTISPLSSSLLTSEDVAVKRSIQYNILEPVQGSSLPLIADGDTFFKTIGNALQNVSTSAWITNDYYVQPFWPSSTNSHALGPRITSQIGTWEVESTVIRAEYDCKPMTIVAKGKETQNETSVRFKGTPKEVTESIPRKWVWVNMNSAEGCNYTFTGNISSTFLAGGMLWSSFDNLNPEVFETHTFSRDCQGKDIMLVTTPIVGKDVEIHLNFTIHANICNSAFYTARMPVTMTTLESSSILHIDGDTYRKAKVPVSAEVFDIKKMYNLTMDKIWIDHIATEQKLRMEVVSSPEFRGVASVIGAKYNFEIPAMLQSTGLPDDARRFRQRVMGEILQNSLRQPGSAQFQEARGQASFYERRVVVINEVGIAMAVLFSVSSLLLAATFWFSRLRRRPLHLFVDPSTPLGAAALVAINRNPLSALKPLDRALREDAKSALQDKAYTTIQGMLHETQSLLPGSKEKQKKRRNNSDWRPFNMRLKTLALLTLGLACLIVGLVVLKHFADDAQLHQSAFVYQARFSLLRTRISTIAPYSIVPTILAVVIGLWWDALDKSFRTLQPFLSMSKVSPVISKGAGLSYQGSYWAFAAVKAARNRHWLLFVVTVGTTLSQVFIVSMSALFERQPGISLRTVTTEQTLEMRQIPRMDTYQGDPTLTGIDAGGVMKLAYANSSSNWLYSGTIQLTLDGPEPPWSSQGWSFLPIDLSKLPNITSQSLQRAGNSFDGDSEPTSLFPNRNVTLYTSALRARLECSSIAEVVNQSAWLQSWDLNNKTEWNVTSNPKDLQTGYSLTRGMFAGEAYNTSILSHLSEPYCCENKTSQTTTTQNVALGYWSSNDPIRYPHPEEAWPKNFTTKWIHGPARTDYIKANAPLPDYGPLIFTEVPGIQALNCMPVIEKANAEVTVDQRNGHVYNYRILGNPVSATEAWDEAFVRRLNASTMTSDDTWIKNVTTSYGVFFVNSLLGAAQLPNLVGSSSRYDPTVRFDDEAVLLTDNTFNVRDKARGLNLDFMSYAMYSLANKNATALLDQNTLLKLSQRTFTTYFQHFVSSNVSFEHGGPAYQRIGQTADFELPYRANKNEAQIIYPQSTTNRTIAVTLSTRIEILRMNTVATYLSLGILVFLILTTLLIAALQRTYLSSLIRNFESPADILVAIAGSERFLDLVRDRGYENLMKDKHLRARLGWFRDGEGKERWGVELIGGTVWVGDSDEDRVENEKMSKVGSWEVVQKLRSRTKTFGL</sequence>
<reference evidence="2" key="1">
    <citation type="journal article" date="2020" name="Stud. Mycol.">
        <title>101 Dothideomycetes genomes: a test case for predicting lifestyles and emergence of pathogens.</title>
        <authorList>
            <person name="Haridas S."/>
            <person name="Albert R."/>
            <person name="Binder M."/>
            <person name="Bloem J."/>
            <person name="Labutti K."/>
            <person name="Salamov A."/>
            <person name="Andreopoulos B."/>
            <person name="Baker S."/>
            <person name="Barry K."/>
            <person name="Bills G."/>
            <person name="Bluhm B."/>
            <person name="Cannon C."/>
            <person name="Castanera R."/>
            <person name="Culley D."/>
            <person name="Daum C."/>
            <person name="Ezra D."/>
            <person name="Gonzalez J."/>
            <person name="Henrissat B."/>
            <person name="Kuo A."/>
            <person name="Liang C."/>
            <person name="Lipzen A."/>
            <person name="Lutzoni F."/>
            <person name="Magnuson J."/>
            <person name="Mondo S."/>
            <person name="Nolan M."/>
            <person name="Ohm R."/>
            <person name="Pangilinan J."/>
            <person name="Park H.-J."/>
            <person name="Ramirez L."/>
            <person name="Alfaro M."/>
            <person name="Sun H."/>
            <person name="Tritt A."/>
            <person name="Yoshinaga Y."/>
            <person name="Zwiers L.-H."/>
            <person name="Turgeon B."/>
            <person name="Goodwin S."/>
            <person name="Spatafora J."/>
            <person name="Crous P."/>
            <person name="Grigoriev I."/>
        </authorList>
    </citation>
    <scope>NUCLEOTIDE SEQUENCE</scope>
    <source>
        <strain evidence="2">CBS 123094</strain>
    </source>
</reference>
<dbReference type="PANTHER" id="PTHR37544:SF3">
    <property type="entry name" value="SPRAY"/>
    <property type="match status" value="1"/>
</dbReference>
<keyword evidence="1" id="KW-1133">Transmembrane helix</keyword>
<keyword evidence="1" id="KW-0812">Transmembrane</keyword>
<organism evidence="2 3">
    <name type="scientific">Amniculicola lignicola CBS 123094</name>
    <dbReference type="NCBI Taxonomy" id="1392246"/>
    <lineage>
        <taxon>Eukaryota</taxon>
        <taxon>Fungi</taxon>
        <taxon>Dikarya</taxon>
        <taxon>Ascomycota</taxon>
        <taxon>Pezizomycotina</taxon>
        <taxon>Dothideomycetes</taxon>
        <taxon>Pleosporomycetidae</taxon>
        <taxon>Pleosporales</taxon>
        <taxon>Amniculicolaceae</taxon>
        <taxon>Amniculicola</taxon>
    </lineage>
</organism>
<evidence type="ECO:0000313" key="2">
    <source>
        <dbReference type="EMBL" id="KAF2001470.1"/>
    </source>
</evidence>
<evidence type="ECO:0000313" key="3">
    <source>
        <dbReference type="Proteomes" id="UP000799779"/>
    </source>
</evidence>
<gene>
    <name evidence="2" type="ORF">P154DRAFT_490415</name>
</gene>
<feature type="transmembrane region" description="Helical" evidence="1">
    <location>
        <begin position="661"/>
        <end position="684"/>
    </location>
</feature>
<dbReference type="Proteomes" id="UP000799779">
    <property type="component" value="Unassembled WGS sequence"/>
</dbReference>
<dbReference type="Pfam" id="PF11915">
    <property type="entry name" value="DUF3433"/>
    <property type="match status" value="1"/>
</dbReference>
<dbReference type="EMBL" id="ML977583">
    <property type="protein sequence ID" value="KAF2001470.1"/>
    <property type="molecule type" value="Genomic_DNA"/>
</dbReference>
<feature type="transmembrane region" description="Helical" evidence="1">
    <location>
        <begin position="547"/>
        <end position="568"/>
    </location>
</feature>
<accession>A0A6A5WHU8</accession>
<proteinExistence type="predicted"/>
<feature type="transmembrane region" description="Helical" evidence="1">
    <location>
        <begin position="594"/>
        <end position="612"/>
    </location>
</feature>
<name>A0A6A5WHU8_9PLEO</name>